<keyword evidence="1" id="KW-0175">Coiled coil</keyword>
<sequence>MNAIAIEPKTNLYTRLMEAAVGRYRAELDAVNGQLRNIERAERMARRLRDIELDASAQAGAGFVPYLVLRVPIDMLPLQRYVVTLAGNALERRLVANGRDAQGRDRFQILAANEERTNLELVVESI</sequence>
<gene>
    <name evidence="2" type="ORF">C2134_18455</name>
</gene>
<organism evidence="2 3">
    <name type="scientific">Chromobacterium sinusclupearum</name>
    <dbReference type="NCBI Taxonomy" id="2077146"/>
    <lineage>
        <taxon>Bacteria</taxon>
        <taxon>Pseudomonadati</taxon>
        <taxon>Pseudomonadota</taxon>
        <taxon>Betaproteobacteria</taxon>
        <taxon>Neisseriales</taxon>
        <taxon>Chromobacteriaceae</taxon>
        <taxon>Chromobacterium</taxon>
    </lineage>
</organism>
<name>A0A2K4MJD2_9NEIS</name>
<keyword evidence="3" id="KW-1185">Reference proteome</keyword>
<feature type="coiled-coil region" evidence="1">
    <location>
        <begin position="21"/>
        <end position="51"/>
    </location>
</feature>
<evidence type="ECO:0000313" key="3">
    <source>
        <dbReference type="Proteomes" id="UP000236416"/>
    </source>
</evidence>
<dbReference type="AlphaFoldDB" id="A0A2K4MJD2"/>
<evidence type="ECO:0000313" key="2">
    <source>
        <dbReference type="EMBL" id="POA97178.1"/>
    </source>
</evidence>
<comment type="caution">
    <text evidence="2">The sequence shown here is derived from an EMBL/GenBank/DDBJ whole genome shotgun (WGS) entry which is preliminary data.</text>
</comment>
<dbReference type="EMBL" id="PPTF01000078">
    <property type="protein sequence ID" value="POA97178.1"/>
    <property type="molecule type" value="Genomic_DNA"/>
</dbReference>
<dbReference type="RefSeq" id="WP_103321556.1">
    <property type="nucleotide sequence ID" value="NZ_PPTF01000078.1"/>
</dbReference>
<reference evidence="2 3" key="1">
    <citation type="submission" date="2018-01" db="EMBL/GenBank/DDBJ databases">
        <title>Genomic Sequence of Chromobacterium MWU13-2610 from wild cranberry bogs within the Cape Cod National Seashore.</title>
        <authorList>
            <person name="O'Hara-Hanley K."/>
            <person name="Soby S."/>
            <person name="Harrison A."/>
        </authorList>
    </citation>
    <scope>NUCLEOTIDE SEQUENCE [LARGE SCALE GENOMIC DNA]</scope>
    <source>
        <strain evidence="2 3">MWU13-2610</strain>
    </source>
</reference>
<evidence type="ECO:0000256" key="1">
    <source>
        <dbReference type="SAM" id="Coils"/>
    </source>
</evidence>
<dbReference type="Proteomes" id="UP000236416">
    <property type="component" value="Unassembled WGS sequence"/>
</dbReference>
<protein>
    <submittedName>
        <fullName evidence="2">Uncharacterized protein</fullName>
    </submittedName>
</protein>
<accession>A0A2K4MJD2</accession>
<proteinExistence type="predicted"/>